<protein>
    <submittedName>
        <fullName evidence="2">Uncharacterized protein</fullName>
    </submittedName>
</protein>
<dbReference type="EMBL" id="JAFBMS010000237">
    <property type="protein sequence ID" value="KAG9332707.1"/>
    <property type="molecule type" value="Genomic_DNA"/>
</dbReference>
<organism evidence="2 3">
    <name type="scientific">Albula glossodonta</name>
    <name type="common">roundjaw bonefish</name>
    <dbReference type="NCBI Taxonomy" id="121402"/>
    <lineage>
        <taxon>Eukaryota</taxon>
        <taxon>Metazoa</taxon>
        <taxon>Chordata</taxon>
        <taxon>Craniata</taxon>
        <taxon>Vertebrata</taxon>
        <taxon>Euteleostomi</taxon>
        <taxon>Actinopterygii</taxon>
        <taxon>Neopterygii</taxon>
        <taxon>Teleostei</taxon>
        <taxon>Albuliformes</taxon>
        <taxon>Albulidae</taxon>
        <taxon>Albula</taxon>
    </lineage>
</organism>
<name>A0A8T2N878_9TELE</name>
<evidence type="ECO:0000256" key="1">
    <source>
        <dbReference type="SAM" id="MobiDB-lite"/>
    </source>
</evidence>
<evidence type="ECO:0000313" key="2">
    <source>
        <dbReference type="EMBL" id="KAG9332707.1"/>
    </source>
</evidence>
<feature type="region of interest" description="Disordered" evidence="1">
    <location>
        <begin position="207"/>
        <end position="270"/>
    </location>
</feature>
<sequence length="270" mass="29341">MPQQPGDARKPRRLWRDQMADILRLLSKRDWGGKQNSVSLCDINAGEKIDKRGPADNCGVGEQQQGLKTPAVSCILCCTSCCPGVHRKYTSGAAVTCHFLCRPGLSRRDPAAPREKASSGLSLKDPHWIASKEWLGTWIVNLEQAPLEPATYGTRTVWGMFSQQNSCHEAESSQALVITMVSTVTAAQDGGQGEHHCHPVQKDTISVTDTAGQGPRHMESPDIFQESSHPPTKIDPSLYKTRRGRGGKQPEKLGPGGDSLGVGLDMMPHL</sequence>
<gene>
    <name evidence="2" type="ORF">JZ751_014806</name>
</gene>
<proteinExistence type="predicted"/>
<keyword evidence="3" id="KW-1185">Reference proteome</keyword>
<comment type="caution">
    <text evidence="2">The sequence shown here is derived from an EMBL/GenBank/DDBJ whole genome shotgun (WGS) entry which is preliminary data.</text>
</comment>
<reference evidence="2" key="1">
    <citation type="thesis" date="2021" institute="BYU ScholarsArchive" country="Provo, UT, USA">
        <title>Applications of and Algorithms for Genome Assembly and Genomic Analyses with an Emphasis on Marine Teleosts.</title>
        <authorList>
            <person name="Pickett B.D."/>
        </authorList>
    </citation>
    <scope>NUCLEOTIDE SEQUENCE</scope>
    <source>
        <strain evidence="2">HI-2016</strain>
    </source>
</reference>
<accession>A0A8T2N878</accession>
<evidence type="ECO:0000313" key="3">
    <source>
        <dbReference type="Proteomes" id="UP000824540"/>
    </source>
</evidence>
<dbReference type="Proteomes" id="UP000824540">
    <property type="component" value="Unassembled WGS sequence"/>
</dbReference>
<dbReference type="AlphaFoldDB" id="A0A8T2N878"/>